<keyword evidence="7" id="KW-1185">Reference proteome</keyword>
<evidence type="ECO:0000256" key="1">
    <source>
        <dbReference type="ARBA" id="ARBA00022574"/>
    </source>
</evidence>
<dbReference type="PANTHER" id="PTHR19848:SF8">
    <property type="entry name" value="F-BOX AND WD REPEAT DOMAIN CONTAINING 7"/>
    <property type="match status" value="1"/>
</dbReference>
<dbReference type="Gene3D" id="2.130.10.10">
    <property type="entry name" value="YVTN repeat-like/Quinoprotein amine dehydrogenase"/>
    <property type="match status" value="2"/>
</dbReference>
<dbReference type="SUPFAM" id="SSF50978">
    <property type="entry name" value="WD40 repeat-like"/>
    <property type="match status" value="1"/>
</dbReference>
<dbReference type="SUPFAM" id="SSF46626">
    <property type="entry name" value="Cytochrome c"/>
    <property type="match status" value="1"/>
</dbReference>
<dbReference type="Pfam" id="PF07635">
    <property type="entry name" value="PSCyt1"/>
    <property type="match status" value="1"/>
</dbReference>
<feature type="coiled-coil region" evidence="4">
    <location>
        <begin position="504"/>
        <end position="566"/>
    </location>
</feature>
<gene>
    <name evidence="6" type="primary">smc_3</name>
    <name evidence="6" type="ORF">KOR42_16260</name>
</gene>
<proteinExistence type="predicted"/>
<feature type="repeat" description="WD" evidence="3">
    <location>
        <begin position="334"/>
        <end position="375"/>
    </location>
</feature>
<keyword evidence="4" id="KW-0175">Coiled coil</keyword>
<dbReference type="Pfam" id="PF00400">
    <property type="entry name" value="WD40"/>
    <property type="match status" value="3"/>
</dbReference>
<dbReference type="InterPro" id="IPR011429">
    <property type="entry name" value="Cyt_c_Planctomycete-type"/>
</dbReference>
<evidence type="ECO:0000256" key="2">
    <source>
        <dbReference type="ARBA" id="ARBA00022737"/>
    </source>
</evidence>
<dbReference type="PROSITE" id="PS00678">
    <property type="entry name" value="WD_REPEATS_1"/>
    <property type="match status" value="1"/>
</dbReference>
<comment type="caution">
    <text evidence="6">The sequence shown here is derived from an EMBL/GenBank/DDBJ whole genome shotgun (WGS) entry which is preliminary data.</text>
</comment>
<dbReference type="PROSITE" id="PS50294">
    <property type="entry name" value="WD_REPEATS_REGION"/>
    <property type="match status" value="2"/>
</dbReference>
<evidence type="ECO:0000256" key="4">
    <source>
        <dbReference type="SAM" id="Coils"/>
    </source>
</evidence>
<keyword evidence="2" id="KW-0677">Repeat</keyword>
<protein>
    <submittedName>
        <fullName evidence="6">Chromosome partition protein Smc</fullName>
    </submittedName>
</protein>
<dbReference type="InterPro" id="IPR019775">
    <property type="entry name" value="WD40_repeat_CS"/>
</dbReference>
<dbReference type="InterPro" id="IPR036322">
    <property type="entry name" value="WD40_repeat_dom_sf"/>
</dbReference>
<accession>A0A5C5X802</accession>
<name>A0A5C5X802_9PLAN</name>
<dbReference type="GO" id="GO:0020037">
    <property type="term" value="F:heme binding"/>
    <property type="evidence" value="ECO:0007669"/>
    <property type="project" value="InterPro"/>
</dbReference>
<feature type="repeat" description="WD" evidence="3">
    <location>
        <begin position="292"/>
        <end position="333"/>
    </location>
</feature>
<feature type="coiled-coil region" evidence="4">
    <location>
        <begin position="669"/>
        <end position="786"/>
    </location>
</feature>
<feature type="domain" description="Cytochrome C Planctomycete-type" evidence="5">
    <location>
        <begin position="45"/>
        <end position="101"/>
    </location>
</feature>
<evidence type="ECO:0000313" key="7">
    <source>
        <dbReference type="Proteomes" id="UP000317243"/>
    </source>
</evidence>
<dbReference type="PROSITE" id="PS50082">
    <property type="entry name" value="WD_REPEATS_2"/>
    <property type="match status" value="2"/>
</dbReference>
<dbReference type="Proteomes" id="UP000317243">
    <property type="component" value="Unassembled WGS sequence"/>
</dbReference>
<dbReference type="SMART" id="SM00320">
    <property type="entry name" value="WD40"/>
    <property type="match status" value="7"/>
</dbReference>
<reference evidence="6 7" key="1">
    <citation type="submission" date="2019-02" db="EMBL/GenBank/DDBJ databases">
        <title>Deep-cultivation of Planctomycetes and their phenomic and genomic characterization uncovers novel biology.</title>
        <authorList>
            <person name="Wiegand S."/>
            <person name="Jogler M."/>
            <person name="Boedeker C."/>
            <person name="Pinto D."/>
            <person name="Vollmers J."/>
            <person name="Rivas-Marin E."/>
            <person name="Kohn T."/>
            <person name="Peeters S.H."/>
            <person name="Heuer A."/>
            <person name="Rast P."/>
            <person name="Oberbeckmann S."/>
            <person name="Bunk B."/>
            <person name="Jeske O."/>
            <person name="Meyerdierks A."/>
            <person name="Storesund J.E."/>
            <person name="Kallscheuer N."/>
            <person name="Luecker S."/>
            <person name="Lage O.M."/>
            <person name="Pohl T."/>
            <person name="Merkel B.J."/>
            <person name="Hornburger P."/>
            <person name="Mueller R.-W."/>
            <person name="Bruemmer F."/>
            <person name="Labrenz M."/>
            <person name="Spormann A.M."/>
            <person name="Op Den Camp H."/>
            <person name="Overmann J."/>
            <person name="Amann R."/>
            <person name="Jetten M.S.M."/>
            <person name="Mascher T."/>
            <person name="Medema M.H."/>
            <person name="Devos D.P."/>
            <person name="Kaster A.-K."/>
            <person name="Ovreas L."/>
            <person name="Rohde M."/>
            <person name="Galperin M.Y."/>
            <person name="Jogler C."/>
        </authorList>
    </citation>
    <scope>NUCLEOTIDE SEQUENCE [LARGE SCALE GENOMIC DNA]</scope>
    <source>
        <strain evidence="6 7">KOR42</strain>
    </source>
</reference>
<dbReference type="InterPro" id="IPR015943">
    <property type="entry name" value="WD40/YVTN_repeat-like_dom_sf"/>
</dbReference>
<dbReference type="InterPro" id="IPR001680">
    <property type="entry name" value="WD40_rpt"/>
</dbReference>
<evidence type="ECO:0000259" key="5">
    <source>
        <dbReference type="Pfam" id="PF07635"/>
    </source>
</evidence>
<evidence type="ECO:0000313" key="6">
    <source>
        <dbReference type="EMBL" id="TWT58255.1"/>
    </source>
</evidence>
<evidence type="ECO:0000256" key="3">
    <source>
        <dbReference type="PROSITE-ProRule" id="PRU00221"/>
    </source>
</evidence>
<keyword evidence="1 3" id="KW-0853">WD repeat</keyword>
<dbReference type="EMBL" id="SIHI01000001">
    <property type="protein sequence ID" value="TWT58255.1"/>
    <property type="molecule type" value="Genomic_DNA"/>
</dbReference>
<dbReference type="GO" id="GO:0009055">
    <property type="term" value="F:electron transfer activity"/>
    <property type="evidence" value="ECO:0007669"/>
    <property type="project" value="InterPro"/>
</dbReference>
<dbReference type="CDD" id="cd00200">
    <property type="entry name" value="WD40"/>
    <property type="match status" value="1"/>
</dbReference>
<dbReference type="AlphaFoldDB" id="A0A5C5X802"/>
<dbReference type="PANTHER" id="PTHR19848">
    <property type="entry name" value="WD40 REPEAT PROTEIN"/>
    <property type="match status" value="1"/>
</dbReference>
<dbReference type="InterPro" id="IPR036909">
    <property type="entry name" value="Cyt_c-like_dom_sf"/>
</dbReference>
<organism evidence="6 7">
    <name type="scientific">Thalassoglobus neptunius</name>
    <dbReference type="NCBI Taxonomy" id="1938619"/>
    <lineage>
        <taxon>Bacteria</taxon>
        <taxon>Pseudomonadati</taxon>
        <taxon>Planctomycetota</taxon>
        <taxon>Planctomycetia</taxon>
        <taxon>Planctomycetales</taxon>
        <taxon>Planctomycetaceae</taxon>
        <taxon>Thalassoglobus</taxon>
    </lineage>
</organism>
<sequence>MCFATLVTLTCSHVRADEKDSKSDEKPVEKITFDDHVLPVFRARCGSCHNANDRRGGLVLDQYAGVMEGGSSGEVVDPGSAEFSYLWLLVNHEDSPKMPPNADKLPESELAVIRKWIDMGALENAGSKAKIKKRQSLARIEVSTERPAHVAMPQSYFGDPVVTPLSTNAVTALATSPWAPIVAVSGHQQVSLHNSQTREPLGVLPFPEGQPQIMKFSRNGSLLMVGGGRGGQSGKVVVYDVATGERRIEAGAEYDEVLAADISSDQMYIALGGPKKMVRVYSVTTGDLVYENKKHTDWVTAIEFSPDGVLLASGDRSNGLVIWEADTGRIFYELNGHRGAITDVSWRPDSNVLASSSEDGTIKLWEMQNGTNIKSWNAHGGGALSVEYTRTGQVVSTGRDKMARLWDGDGKKLKDFGGFKDIGMEVAFDADSKVAIAGDWSGEIRFWNADDGALLGTLNTNPPTVSQYLSSLEPQLAEARQAHQKAAEALAKLTAGFAQRQAASQQAAKELETAEKALAETTSQMTAAKNELQNQEAELAKANTQVNESQKQLAEAQTSLQASEAELKPIQANFEQLTAKTEQLKAAKEASARGFEKATETFEILTQAASPTAQETAANDPAVATSLEKRSEVAKTAEATVTLAKIVAEQAASQYSKGAEQLQVVTTAFQAAQKKLATAKMNVANLEKQHAANLSAQQKVQQQIVKSKTQLAELKAKADGQTASRDAAKEKAATLAKAAELTEEENAKLQSTKAAAEASQKRLEGLESQFDRLSLARNELASAQSE</sequence>